<protein>
    <submittedName>
        <fullName evidence="1">Uncharacterized protein</fullName>
    </submittedName>
</protein>
<dbReference type="RefSeq" id="WP_092678340.1">
    <property type="nucleotide sequence ID" value="NZ_FOGC01000017.1"/>
</dbReference>
<name>A0A1H9MQK2_9GAMM</name>
<evidence type="ECO:0000313" key="1">
    <source>
        <dbReference type="EMBL" id="SER25990.1"/>
    </source>
</evidence>
<evidence type="ECO:0000313" key="2">
    <source>
        <dbReference type="Proteomes" id="UP000242515"/>
    </source>
</evidence>
<dbReference type="AlphaFoldDB" id="A0A1H9MQK2"/>
<dbReference type="EMBL" id="FOGC01000017">
    <property type="protein sequence ID" value="SER25990.1"/>
    <property type="molecule type" value="Genomic_DNA"/>
</dbReference>
<accession>A0A1H9MQK2</accession>
<sequence length="135" mass="15182">MNLSEKESAVFSRLSLSQREELSRFPDDLRSRTLSTLSWSRSGQWGEVIAKAKFGANVMSIIKTGKEVDWNTGYTEQGKLRAENNKAAFKPPLPESMLAERERKRDEEVKELAEVMRQSEGIVTSNLNGRGGFGD</sequence>
<reference evidence="2" key="1">
    <citation type="submission" date="2016-10" db="EMBL/GenBank/DDBJ databases">
        <authorList>
            <person name="Varghese N."/>
            <person name="Submissions S."/>
        </authorList>
    </citation>
    <scope>NUCLEOTIDE SEQUENCE [LARGE SCALE GENOMIC DNA]</scope>
    <source>
        <strain evidence="2">8N4</strain>
    </source>
</reference>
<organism evidence="1 2">
    <name type="scientific">Rosenbergiella nectarea</name>
    <dbReference type="NCBI Taxonomy" id="988801"/>
    <lineage>
        <taxon>Bacteria</taxon>
        <taxon>Pseudomonadati</taxon>
        <taxon>Pseudomonadota</taxon>
        <taxon>Gammaproteobacteria</taxon>
        <taxon>Enterobacterales</taxon>
        <taxon>Erwiniaceae</taxon>
        <taxon>Rosenbergiella</taxon>
    </lineage>
</organism>
<proteinExistence type="predicted"/>
<keyword evidence="2" id="KW-1185">Reference proteome</keyword>
<dbReference type="Proteomes" id="UP000242515">
    <property type="component" value="Unassembled WGS sequence"/>
</dbReference>
<gene>
    <name evidence="1" type="ORF">SAMN05216522_11741</name>
</gene>
<dbReference type="OrthoDB" id="6639024at2"/>
<dbReference type="STRING" id="988801.SAMN05216522_11741"/>